<keyword evidence="2" id="KW-0328">Glycosyltransferase</keyword>
<keyword evidence="4" id="KW-0732">Signal</keyword>
<evidence type="ECO:0000256" key="5">
    <source>
        <dbReference type="ARBA" id="ARBA00022824"/>
    </source>
</evidence>
<dbReference type="EC" id="2.4.1.255" evidence="1"/>
<evidence type="ECO:0000256" key="6">
    <source>
        <dbReference type="ARBA" id="ARBA00023180"/>
    </source>
</evidence>
<dbReference type="InterPro" id="IPR007657">
    <property type="entry name" value="Glycosyltransferase_61"/>
</dbReference>
<evidence type="ECO:0000256" key="3">
    <source>
        <dbReference type="ARBA" id="ARBA00022679"/>
    </source>
</evidence>
<evidence type="ECO:0000256" key="4">
    <source>
        <dbReference type="ARBA" id="ARBA00022729"/>
    </source>
</evidence>
<evidence type="ECO:0000313" key="12">
    <source>
        <dbReference type="EMBL" id="KAK3257385.1"/>
    </source>
</evidence>
<dbReference type="EMBL" id="LGRX02020563">
    <property type="protein sequence ID" value="KAK3257385.1"/>
    <property type="molecule type" value="Genomic_DNA"/>
</dbReference>
<evidence type="ECO:0000256" key="1">
    <source>
        <dbReference type="ARBA" id="ARBA00011970"/>
    </source>
</evidence>
<gene>
    <name evidence="12" type="ORF">CYMTET_33524</name>
</gene>
<sequence length="180" mass="19996">MLPESYQRTGASRASLASGRVLSGVDEPLRVTYISRRPYATSDGQKSTARRIGNEDDLMRMLEGMAGIRAELVDFAQMDLLAQLTRISQTDILLGMHGAGLGWVVALPPHGALFELWPQQTGVWQCFEHMAEWSGLLYRRVSHSKRGNGEVTTVNVDAIKKTLNDLVPQVKMRRTEQVAS</sequence>
<dbReference type="PANTHER" id="PTHR20961">
    <property type="entry name" value="GLYCOSYLTRANSFERASE"/>
    <property type="match status" value="1"/>
</dbReference>
<name>A0AAE0FD05_9CHLO</name>
<keyword evidence="3" id="KW-0808">Transferase</keyword>
<dbReference type="Pfam" id="PF04577">
    <property type="entry name" value="Glyco_transf_61"/>
    <property type="match status" value="1"/>
</dbReference>
<dbReference type="GO" id="GO:0005794">
    <property type="term" value="C:Golgi apparatus"/>
    <property type="evidence" value="ECO:0007669"/>
    <property type="project" value="UniProtKB-ARBA"/>
</dbReference>
<dbReference type="InterPro" id="IPR049625">
    <property type="entry name" value="Glyco_transf_61_cat"/>
</dbReference>
<feature type="domain" description="Glycosyltransferase 61 catalytic" evidence="11">
    <location>
        <begin position="27"/>
        <end position="110"/>
    </location>
</feature>
<comment type="catalytic activity">
    <reaction evidence="10">
        <text>L-threonyl-[protein] + UDP-N-acetyl-alpha-D-glucosamine = 3-O-(N-acetyl-beta-D-glucosaminyl)-L-threonyl-[protein] + UDP + H(+)</text>
        <dbReference type="Rhea" id="RHEA:48908"/>
        <dbReference type="Rhea" id="RHEA-COMP:11060"/>
        <dbReference type="Rhea" id="RHEA-COMP:12252"/>
        <dbReference type="ChEBI" id="CHEBI:15378"/>
        <dbReference type="ChEBI" id="CHEBI:30013"/>
        <dbReference type="ChEBI" id="CHEBI:57705"/>
        <dbReference type="ChEBI" id="CHEBI:58223"/>
        <dbReference type="ChEBI" id="CHEBI:90840"/>
        <dbReference type="EC" id="2.4.1.255"/>
    </reaction>
</comment>
<comment type="catalytic activity">
    <reaction evidence="9">
        <text>L-seryl-[protein] + UDP-N-acetyl-alpha-D-glucosamine = 3-O-(N-acetyl-beta-D-glucosaminyl)-L-seryl-[protein] + UDP + H(+)</text>
        <dbReference type="Rhea" id="RHEA:48904"/>
        <dbReference type="Rhea" id="RHEA-COMP:9863"/>
        <dbReference type="Rhea" id="RHEA-COMP:12251"/>
        <dbReference type="ChEBI" id="CHEBI:15378"/>
        <dbReference type="ChEBI" id="CHEBI:29999"/>
        <dbReference type="ChEBI" id="CHEBI:57705"/>
        <dbReference type="ChEBI" id="CHEBI:58223"/>
        <dbReference type="ChEBI" id="CHEBI:90838"/>
        <dbReference type="EC" id="2.4.1.255"/>
    </reaction>
</comment>
<evidence type="ECO:0000313" key="13">
    <source>
        <dbReference type="Proteomes" id="UP001190700"/>
    </source>
</evidence>
<dbReference type="Proteomes" id="UP001190700">
    <property type="component" value="Unassembled WGS sequence"/>
</dbReference>
<proteinExistence type="predicted"/>
<comment type="caution">
    <text evidence="12">The sequence shown here is derived from an EMBL/GenBank/DDBJ whole genome shotgun (WGS) entry which is preliminary data.</text>
</comment>
<dbReference type="GO" id="GO:0097363">
    <property type="term" value="F:protein O-acetylglucosaminyltransferase activity"/>
    <property type="evidence" value="ECO:0007669"/>
    <property type="project" value="UniProtKB-EC"/>
</dbReference>
<accession>A0AAE0FD05</accession>
<dbReference type="GO" id="GO:0016763">
    <property type="term" value="F:pentosyltransferase activity"/>
    <property type="evidence" value="ECO:0007669"/>
    <property type="project" value="UniProtKB-ARBA"/>
</dbReference>
<evidence type="ECO:0000256" key="8">
    <source>
        <dbReference type="ARBA" id="ARBA00042574"/>
    </source>
</evidence>
<reference evidence="12 13" key="1">
    <citation type="journal article" date="2015" name="Genome Biol. Evol.">
        <title>Comparative Genomics of a Bacterivorous Green Alga Reveals Evolutionary Causalities and Consequences of Phago-Mixotrophic Mode of Nutrition.</title>
        <authorList>
            <person name="Burns J.A."/>
            <person name="Paasch A."/>
            <person name="Narechania A."/>
            <person name="Kim E."/>
        </authorList>
    </citation>
    <scope>NUCLEOTIDE SEQUENCE [LARGE SCALE GENOMIC DNA]</scope>
    <source>
        <strain evidence="12 13">PLY_AMNH</strain>
    </source>
</reference>
<evidence type="ECO:0000256" key="9">
    <source>
        <dbReference type="ARBA" id="ARBA00048317"/>
    </source>
</evidence>
<dbReference type="AlphaFoldDB" id="A0AAE0FD05"/>
<evidence type="ECO:0000259" key="11">
    <source>
        <dbReference type="Pfam" id="PF04577"/>
    </source>
</evidence>
<dbReference type="PANTHER" id="PTHR20961:SF148">
    <property type="entry name" value="EGF DOMAIN-SPECIFIC O-LINKED N-ACETYLGLUCOSAMINE TRANSFERASE"/>
    <property type="match status" value="1"/>
</dbReference>
<protein>
    <recommendedName>
        <fullName evidence="7">EGF domain-specific O-linked N-acetylglucosamine transferase</fullName>
        <ecNumber evidence="1">2.4.1.255</ecNumber>
    </recommendedName>
    <alternativeName>
        <fullName evidence="8">Extracellular O-linked N-acetylglucosamine transferase</fullName>
    </alternativeName>
</protein>
<organism evidence="12 13">
    <name type="scientific">Cymbomonas tetramitiformis</name>
    <dbReference type="NCBI Taxonomy" id="36881"/>
    <lineage>
        <taxon>Eukaryota</taxon>
        <taxon>Viridiplantae</taxon>
        <taxon>Chlorophyta</taxon>
        <taxon>Pyramimonadophyceae</taxon>
        <taxon>Pyramimonadales</taxon>
        <taxon>Pyramimonadaceae</taxon>
        <taxon>Cymbomonas</taxon>
    </lineage>
</organism>
<evidence type="ECO:0000256" key="2">
    <source>
        <dbReference type="ARBA" id="ARBA00022676"/>
    </source>
</evidence>
<evidence type="ECO:0000256" key="7">
    <source>
        <dbReference type="ARBA" id="ARBA00040944"/>
    </source>
</evidence>
<evidence type="ECO:0000256" key="10">
    <source>
        <dbReference type="ARBA" id="ARBA00049432"/>
    </source>
</evidence>
<keyword evidence="5" id="KW-0256">Endoplasmic reticulum</keyword>
<keyword evidence="13" id="KW-1185">Reference proteome</keyword>
<keyword evidence="6" id="KW-0325">Glycoprotein</keyword>